<evidence type="ECO:0000256" key="8">
    <source>
        <dbReference type="ARBA" id="ARBA00022989"/>
    </source>
</evidence>
<dbReference type="GO" id="GO:0012505">
    <property type="term" value="C:endomembrane system"/>
    <property type="evidence" value="ECO:0007669"/>
    <property type="project" value="UniProtKB-SubCell"/>
</dbReference>
<dbReference type="InterPro" id="IPR056858">
    <property type="entry name" value="VSR_TRX"/>
</dbReference>
<accession>A0A8S1MML3</accession>
<evidence type="ECO:0000256" key="3">
    <source>
        <dbReference type="ARBA" id="ARBA00022723"/>
    </source>
</evidence>
<keyword evidence="2 12" id="KW-0812">Transmembrane</keyword>
<reference evidence="15" key="1">
    <citation type="submission" date="2021-01" db="EMBL/GenBank/DDBJ databases">
        <authorList>
            <consortium name="Genoscope - CEA"/>
            <person name="William W."/>
        </authorList>
    </citation>
    <scope>NUCLEOTIDE SEQUENCE</scope>
</reference>
<proteinExistence type="predicted"/>
<feature type="domain" description="Vacuolar sorting receptor thioredoxin-like" evidence="14">
    <location>
        <begin position="173"/>
        <end position="358"/>
    </location>
</feature>
<evidence type="ECO:0000256" key="5">
    <source>
        <dbReference type="ARBA" id="ARBA00022737"/>
    </source>
</evidence>
<evidence type="ECO:0000256" key="4">
    <source>
        <dbReference type="ARBA" id="ARBA00022729"/>
    </source>
</evidence>
<evidence type="ECO:0000256" key="1">
    <source>
        <dbReference type="ARBA" id="ARBA00004479"/>
    </source>
</evidence>
<evidence type="ECO:0000259" key="13">
    <source>
        <dbReference type="Pfam" id="PF02225"/>
    </source>
</evidence>
<dbReference type="InterPro" id="IPR003137">
    <property type="entry name" value="PA_domain"/>
</dbReference>
<dbReference type="OMA" id="RCSLNQG"/>
<evidence type="ECO:0008006" key="17">
    <source>
        <dbReference type="Google" id="ProtNLM"/>
    </source>
</evidence>
<feature type="domain" description="PA" evidence="13">
    <location>
        <begin position="71"/>
        <end position="145"/>
    </location>
</feature>
<dbReference type="Pfam" id="PF02225">
    <property type="entry name" value="PA"/>
    <property type="match status" value="1"/>
</dbReference>
<evidence type="ECO:0000256" key="12">
    <source>
        <dbReference type="SAM" id="Phobius"/>
    </source>
</evidence>
<comment type="subcellular location">
    <subcellularLocation>
        <location evidence="11">Endomembrane system</location>
        <topology evidence="11">Single-pass membrane protein</topology>
    </subcellularLocation>
    <subcellularLocation>
        <location evidence="1">Membrane</location>
        <topology evidence="1">Single-pass type I membrane protein</topology>
    </subcellularLocation>
</comment>
<evidence type="ECO:0000256" key="6">
    <source>
        <dbReference type="ARBA" id="ARBA00022771"/>
    </source>
</evidence>
<dbReference type="GO" id="GO:0016020">
    <property type="term" value="C:membrane"/>
    <property type="evidence" value="ECO:0007669"/>
    <property type="project" value="UniProtKB-SubCell"/>
</dbReference>
<keyword evidence="10" id="KW-0325">Glycoprotein</keyword>
<evidence type="ECO:0000313" key="15">
    <source>
        <dbReference type="EMBL" id="CAD8079661.1"/>
    </source>
</evidence>
<dbReference type="CDD" id="cd02123">
    <property type="entry name" value="PA_C_RZF_like"/>
    <property type="match status" value="1"/>
</dbReference>
<keyword evidence="7" id="KW-0862">Zinc</keyword>
<evidence type="ECO:0000256" key="9">
    <source>
        <dbReference type="ARBA" id="ARBA00023136"/>
    </source>
</evidence>
<feature type="transmembrane region" description="Helical" evidence="12">
    <location>
        <begin position="419"/>
        <end position="440"/>
    </location>
</feature>
<keyword evidence="3" id="KW-0479">Metal-binding</keyword>
<dbReference type="EMBL" id="CAJJDM010000063">
    <property type="protein sequence ID" value="CAD8079661.1"/>
    <property type="molecule type" value="Genomic_DNA"/>
</dbReference>
<dbReference type="InterPro" id="IPR044744">
    <property type="entry name" value="ZNRF4/RNF13/RNF167_PA"/>
</dbReference>
<dbReference type="Pfam" id="PF25011">
    <property type="entry name" value="VSR_TRX"/>
    <property type="match status" value="1"/>
</dbReference>
<dbReference type="PANTHER" id="PTHR22702">
    <property type="entry name" value="PROTEASE-ASSOCIATED DOMAIN-CONTAINING PROTEIN"/>
    <property type="match status" value="1"/>
</dbReference>
<evidence type="ECO:0000313" key="16">
    <source>
        <dbReference type="Proteomes" id="UP000688137"/>
    </source>
</evidence>
<sequence length="475" mass="55385">MIIFALITLVLAQKETLVIKYPQELAKKPELDQIKFNIANFGFVPYGQRIAGVLEVAQPFTFCSPDMNTTSNFNSDYQNVKILLVQRGECPFYTKTINAQSFGYQMLVIVDNFDEEISGLNLVSLNETKEIDIPAILISKKQGDIIKQYMDANQNDKVYLVIKFPEMMKTEKVKYHYWFSAMDKQSYQFLEQFYPFHMEMKEQLIFTPHYSIDRCGKCKKDNYTSQHQQCLSGGRYCASDPDGDGPLTGQDSVREIVRQLCIFKKDNVKWWKYVVKYSNKCLTQMQASQCSNDIMTQVGLVPEDIQECYVKSFKSKNDELEDNELLNEQYQTNLNYSAMSWPILYINDLKYKGSLTVSTYTFNYETGAQQLFDTSHFGPLQTICRSFIEEQLPNVCKQRMIGYIDDGVWVEHSISSNTWVIWVVVLTTMVLLMICTTFLYKRMFRKEANEQINQQVNIHLAQYYALNEQEKSMRK</sequence>
<keyword evidence="9 12" id="KW-0472">Membrane</keyword>
<dbReference type="GO" id="GO:0008270">
    <property type="term" value="F:zinc ion binding"/>
    <property type="evidence" value="ECO:0007669"/>
    <property type="project" value="UniProtKB-KW"/>
</dbReference>
<evidence type="ECO:0000256" key="7">
    <source>
        <dbReference type="ARBA" id="ARBA00022833"/>
    </source>
</evidence>
<dbReference type="GO" id="GO:0005737">
    <property type="term" value="C:cytoplasm"/>
    <property type="evidence" value="ECO:0007669"/>
    <property type="project" value="UniProtKB-ARBA"/>
</dbReference>
<comment type="caution">
    <text evidence="15">The sequence shown here is derived from an EMBL/GenBank/DDBJ whole genome shotgun (WGS) entry which is preliminary data.</text>
</comment>
<evidence type="ECO:0000256" key="10">
    <source>
        <dbReference type="ARBA" id="ARBA00023180"/>
    </source>
</evidence>
<evidence type="ECO:0000259" key="14">
    <source>
        <dbReference type="Pfam" id="PF25011"/>
    </source>
</evidence>
<keyword evidence="4" id="KW-0732">Signal</keyword>
<protein>
    <recommendedName>
        <fullName evidence="17">PA domain-containing protein</fullName>
    </recommendedName>
</protein>
<keyword evidence="16" id="KW-1185">Reference proteome</keyword>
<organism evidence="15 16">
    <name type="scientific">Paramecium primaurelia</name>
    <dbReference type="NCBI Taxonomy" id="5886"/>
    <lineage>
        <taxon>Eukaryota</taxon>
        <taxon>Sar</taxon>
        <taxon>Alveolata</taxon>
        <taxon>Ciliophora</taxon>
        <taxon>Intramacronucleata</taxon>
        <taxon>Oligohymenophorea</taxon>
        <taxon>Peniculida</taxon>
        <taxon>Parameciidae</taxon>
        <taxon>Paramecium</taxon>
    </lineage>
</organism>
<name>A0A8S1MML3_PARPR</name>
<keyword evidence="5" id="KW-0677">Repeat</keyword>
<dbReference type="PANTHER" id="PTHR22702:SF1">
    <property type="entry name" value="PROTEASE-ASSOCIATED DOMAIN-CONTAINING PROTEIN 1"/>
    <property type="match status" value="1"/>
</dbReference>
<keyword evidence="6" id="KW-0863">Zinc-finger</keyword>
<dbReference type="Proteomes" id="UP000688137">
    <property type="component" value="Unassembled WGS sequence"/>
</dbReference>
<evidence type="ECO:0000256" key="11">
    <source>
        <dbReference type="ARBA" id="ARBA00037847"/>
    </source>
</evidence>
<gene>
    <name evidence="15" type="ORF">PPRIM_AZ9-3.1.T0620137</name>
</gene>
<dbReference type="AlphaFoldDB" id="A0A8S1MML3"/>
<keyword evidence="8 12" id="KW-1133">Transmembrane helix</keyword>
<evidence type="ECO:0000256" key="2">
    <source>
        <dbReference type="ARBA" id="ARBA00022692"/>
    </source>
</evidence>